<dbReference type="OrthoDB" id="10498188at2759"/>
<organism evidence="1 2">
    <name type="scientific">Trichonephila inaurata madagascariensis</name>
    <dbReference type="NCBI Taxonomy" id="2747483"/>
    <lineage>
        <taxon>Eukaryota</taxon>
        <taxon>Metazoa</taxon>
        <taxon>Ecdysozoa</taxon>
        <taxon>Arthropoda</taxon>
        <taxon>Chelicerata</taxon>
        <taxon>Arachnida</taxon>
        <taxon>Araneae</taxon>
        <taxon>Araneomorphae</taxon>
        <taxon>Entelegynae</taxon>
        <taxon>Araneoidea</taxon>
        <taxon>Nephilidae</taxon>
        <taxon>Trichonephila</taxon>
        <taxon>Trichonephila inaurata</taxon>
    </lineage>
</organism>
<sequence length="123" mass="14245">MEQEYADVYLKFDRAYNNGSLSQQMQQYPRRCCPHHGKFATTDRLLWDTGSFHSTRPYAGRPFNMRTFVMEETVLLRPICSLSNSTQVVVAAHSGLECSLYFKDIPLPYPEGTVSNRRRLFLS</sequence>
<name>A0A8X6XVC0_9ARAC</name>
<evidence type="ECO:0000313" key="1">
    <source>
        <dbReference type="EMBL" id="GFY59442.1"/>
    </source>
</evidence>
<accession>A0A8X6XVC0</accession>
<dbReference type="AlphaFoldDB" id="A0A8X6XVC0"/>
<keyword evidence="2" id="KW-1185">Reference proteome</keyword>
<proteinExistence type="predicted"/>
<dbReference type="Proteomes" id="UP000886998">
    <property type="component" value="Unassembled WGS sequence"/>
</dbReference>
<comment type="caution">
    <text evidence="1">The sequence shown here is derived from an EMBL/GenBank/DDBJ whole genome shotgun (WGS) entry which is preliminary data.</text>
</comment>
<gene>
    <name evidence="1" type="ORF">TNIN_393571</name>
</gene>
<protein>
    <submittedName>
        <fullName evidence="1">Uncharacterized protein</fullName>
    </submittedName>
</protein>
<evidence type="ECO:0000313" key="2">
    <source>
        <dbReference type="Proteomes" id="UP000886998"/>
    </source>
</evidence>
<dbReference type="EMBL" id="BMAV01012608">
    <property type="protein sequence ID" value="GFY59442.1"/>
    <property type="molecule type" value="Genomic_DNA"/>
</dbReference>
<reference evidence="1" key="1">
    <citation type="submission" date="2020-08" db="EMBL/GenBank/DDBJ databases">
        <title>Multicomponent nature underlies the extraordinary mechanical properties of spider dragline silk.</title>
        <authorList>
            <person name="Kono N."/>
            <person name="Nakamura H."/>
            <person name="Mori M."/>
            <person name="Yoshida Y."/>
            <person name="Ohtoshi R."/>
            <person name="Malay A.D."/>
            <person name="Moran D.A.P."/>
            <person name="Tomita M."/>
            <person name="Numata K."/>
            <person name="Arakawa K."/>
        </authorList>
    </citation>
    <scope>NUCLEOTIDE SEQUENCE</scope>
</reference>